<dbReference type="PROSITE" id="PS51186">
    <property type="entry name" value="GNAT"/>
    <property type="match status" value="2"/>
</dbReference>
<dbReference type="Gene3D" id="3.40.630.30">
    <property type="match status" value="2"/>
</dbReference>
<dbReference type="InterPro" id="IPR016181">
    <property type="entry name" value="Acyl_CoA_acyltransferase"/>
</dbReference>
<dbReference type="SUPFAM" id="SSF55729">
    <property type="entry name" value="Acyl-CoA N-acyltransferases (Nat)"/>
    <property type="match status" value="2"/>
</dbReference>
<dbReference type="PANTHER" id="PTHR43441:SF2">
    <property type="entry name" value="FAMILY ACETYLTRANSFERASE, PUTATIVE (AFU_ORTHOLOGUE AFUA_7G00850)-RELATED"/>
    <property type="match status" value="1"/>
</dbReference>
<feature type="domain" description="N-acetyltransferase" evidence="1">
    <location>
        <begin position="242"/>
        <end position="392"/>
    </location>
</feature>
<dbReference type="EMBL" id="JBEFLD010000002">
    <property type="protein sequence ID" value="MEQ6289532.1"/>
    <property type="molecule type" value="Genomic_DNA"/>
</dbReference>
<proteinExistence type="predicted"/>
<dbReference type="InterPro" id="IPR051908">
    <property type="entry name" value="Ribosomal_N-acetyltransferase"/>
</dbReference>
<accession>A0ABV1M067</accession>
<dbReference type="Pfam" id="PF13302">
    <property type="entry name" value="Acetyltransf_3"/>
    <property type="match status" value="1"/>
</dbReference>
<organism evidence="2 3">
    <name type="scientific">Vogesella oryzagri</name>
    <dbReference type="NCBI Taxonomy" id="3160864"/>
    <lineage>
        <taxon>Bacteria</taxon>
        <taxon>Pseudomonadati</taxon>
        <taxon>Pseudomonadota</taxon>
        <taxon>Betaproteobacteria</taxon>
        <taxon>Neisseriales</taxon>
        <taxon>Chromobacteriaceae</taxon>
        <taxon>Vogesella</taxon>
    </lineage>
</organism>
<gene>
    <name evidence="2" type="ORF">ABNW52_02780</name>
</gene>
<dbReference type="PANTHER" id="PTHR43441">
    <property type="entry name" value="RIBOSOMAL-PROTEIN-SERINE ACETYLTRANSFERASE"/>
    <property type="match status" value="1"/>
</dbReference>
<dbReference type="CDD" id="cd04301">
    <property type="entry name" value="NAT_SF"/>
    <property type="match status" value="1"/>
</dbReference>
<feature type="domain" description="N-acetyltransferase" evidence="1">
    <location>
        <begin position="47"/>
        <end position="191"/>
    </location>
</feature>
<dbReference type="InterPro" id="IPR000182">
    <property type="entry name" value="GNAT_dom"/>
</dbReference>
<dbReference type="Pfam" id="PF00583">
    <property type="entry name" value="Acetyltransf_1"/>
    <property type="match status" value="1"/>
</dbReference>
<keyword evidence="3" id="KW-1185">Reference proteome</keyword>
<sequence length="394" mass="44362">MDMQYDTYGQPLGFPVENWQGATPPQRVTLQGQHCRVEPFSRQQHGAGLRAALELDVDGRDWTYLMPRPQSDADWDNWFGMMEDSRDPLFFAIVDQASGQAIGSCSYLRIDAAGGVIEIGWLRFSPLLQRSVAATEAMYLLMRQAFAWGYRRYEWKCNALNAPSMRAAPRLGFTFEGIFRQARVNWGLNRDTAWFSLLDSEWPANRAALEAWLDAANFDAEGKQRRSLDECRRSLAAQTQQDGVRLATLADLPQLAALFDGYRQFYGRHDDAATSHDFIRQRLVQGDSTILVYQQDGQLQGFTQLYPLYTSVAAAPACLLNDLFVAPTARRGGVGRQLLAAAGELALARGLARLELATAHDNLTAQALYESMGWQRETQFYRYRLPLPSPLSAR</sequence>
<reference evidence="2" key="1">
    <citation type="submission" date="2024-06" db="EMBL/GenBank/DDBJ databases">
        <title>Genome sequence of Vogesella sp. MAHUQ-64.</title>
        <authorList>
            <person name="Huq M.A."/>
        </authorList>
    </citation>
    <scope>NUCLEOTIDE SEQUENCE</scope>
    <source>
        <strain evidence="2">MAHUQ-64</strain>
    </source>
</reference>
<comment type="caution">
    <text evidence="2">The sequence shown here is derived from an EMBL/GenBank/DDBJ whole genome shotgun (WGS) entry which is preliminary data.</text>
</comment>
<name>A0ABV1M067_9NEIS</name>
<dbReference type="RefSeq" id="WP_349583720.1">
    <property type="nucleotide sequence ID" value="NZ_JBEFLD010000002.1"/>
</dbReference>
<evidence type="ECO:0000259" key="1">
    <source>
        <dbReference type="PROSITE" id="PS51186"/>
    </source>
</evidence>
<evidence type="ECO:0000313" key="3">
    <source>
        <dbReference type="Proteomes" id="UP001433638"/>
    </source>
</evidence>
<dbReference type="Proteomes" id="UP001433638">
    <property type="component" value="Unassembled WGS sequence"/>
</dbReference>
<evidence type="ECO:0000313" key="2">
    <source>
        <dbReference type="EMBL" id="MEQ6289532.1"/>
    </source>
</evidence>
<protein>
    <submittedName>
        <fullName evidence="2">GNAT family N-acetyltransferase</fullName>
    </submittedName>
</protein>